<gene>
    <name evidence="4" type="ORF">HJG54_15120</name>
</gene>
<dbReference type="PANTHER" id="PTHR35527">
    <property type="entry name" value="CHOLOYLGLYCINE HYDROLASE"/>
    <property type="match status" value="1"/>
</dbReference>
<evidence type="ECO:0000256" key="2">
    <source>
        <dbReference type="ARBA" id="ARBA00022801"/>
    </source>
</evidence>
<keyword evidence="2 4" id="KW-0378">Hydrolase</keyword>
<organism evidence="4">
    <name type="scientific">Leptolyngbya sp. NK1-12</name>
    <dbReference type="NCBI Taxonomy" id="2547451"/>
    <lineage>
        <taxon>Bacteria</taxon>
        <taxon>Bacillati</taxon>
        <taxon>Cyanobacteriota</taxon>
        <taxon>Cyanophyceae</taxon>
        <taxon>Leptolyngbyales</taxon>
        <taxon>Leptolyngbyaceae</taxon>
        <taxon>Leptolyngbya group</taxon>
        <taxon>Leptolyngbya</taxon>
    </lineage>
</organism>
<dbReference type="EMBL" id="CP053586">
    <property type="protein sequence ID" value="WNZ26612.1"/>
    <property type="molecule type" value="Genomic_DNA"/>
</dbReference>
<sequence>MLFTGTSAEACTRAVYHGPEGRVLTGRSMDWKLDWNGNMWILPRGVERNGLAGPRSVNWTSKYGSVVVTGYEIATSDGLNEAGLMVNALWMTRSVYPEDDGRTPRLSLSIWPQYFLDNFATVAEAVEHLRANPIHVATGEVPDQPGRMATTHLSLSDASGDSAILEWIDGELRIHHGRQYQVMTNEPIFEDQLAITQYWSRVDGLTFLPGTSRAEDRFARASFLINAVDKFDDARLAAAAVFSVIRNVSAPYGVSIDNQPNLSTTRWRVVADHKDLLYYFESVVSPNVFWVDLKNVDFSPEAGVRKLDLGPRQQNLFSGDVSDSFVVTEPFPFMPAE</sequence>
<dbReference type="CDD" id="cd01902">
    <property type="entry name" value="Ntn_CGH"/>
    <property type="match status" value="1"/>
</dbReference>
<protein>
    <submittedName>
        <fullName evidence="4">Linear amide C-N hydrolase</fullName>
    </submittedName>
</protein>
<dbReference type="AlphaFoldDB" id="A0AA97ANB9"/>
<reference evidence="4" key="1">
    <citation type="submission" date="2020-05" db="EMBL/GenBank/DDBJ databases">
        <authorList>
            <person name="Zhu T."/>
            <person name="Keshari N."/>
            <person name="Lu X."/>
        </authorList>
    </citation>
    <scope>NUCLEOTIDE SEQUENCE</scope>
    <source>
        <strain evidence="4">NK1-12</strain>
    </source>
</reference>
<dbReference type="InterPro" id="IPR029132">
    <property type="entry name" value="CBAH/NAAA_C"/>
</dbReference>
<dbReference type="InterPro" id="IPR029055">
    <property type="entry name" value="Ntn_hydrolases_N"/>
</dbReference>
<accession>A0AA97ANB9</accession>
<dbReference type="SUPFAM" id="SSF56235">
    <property type="entry name" value="N-terminal nucleophile aminohydrolases (Ntn hydrolases)"/>
    <property type="match status" value="1"/>
</dbReference>
<comment type="similarity">
    <text evidence="1">Belongs to the peptidase C59 family.</text>
</comment>
<dbReference type="InterPro" id="IPR052193">
    <property type="entry name" value="Peptidase_C59"/>
</dbReference>
<name>A0AA97ANB9_9CYAN</name>
<dbReference type="PANTHER" id="PTHR35527:SF2">
    <property type="entry name" value="HYDROLASE"/>
    <property type="match status" value="1"/>
</dbReference>
<evidence type="ECO:0000259" key="3">
    <source>
        <dbReference type="Pfam" id="PF02275"/>
    </source>
</evidence>
<evidence type="ECO:0000256" key="1">
    <source>
        <dbReference type="ARBA" id="ARBA00006625"/>
    </source>
</evidence>
<feature type="domain" description="Choloylglycine hydrolase/NAAA C-terminal" evidence="3">
    <location>
        <begin position="11"/>
        <end position="297"/>
    </location>
</feature>
<dbReference type="Pfam" id="PF02275">
    <property type="entry name" value="CBAH"/>
    <property type="match status" value="1"/>
</dbReference>
<evidence type="ECO:0000313" key="4">
    <source>
        <dbReference type="EMBL" id="WNZ26612.1"/>
    </source>
</evidence>
<dbReference type="Gene3D" id="3.60.60.10">
    <property type="entry name" value="Penicillin V Acylase, Chain A"/>
    <property type="match status" value="1"/>
</dbReference>
<proteinExistence type="inferred from homology"/>
<dbReference type="GO" id="GO:0016787">
    <property type="term" value="F:hydrolase activity"/>
    <property type="evidence" value="ECO:0007669"/>
    <property type="project" value="UniProtKB-KW"/>
</dbReference>